<dbReference type="InterPro" id="IPR050471">
    <property type="entry name" value="AB_hydrolase"/>
</dbReference>
<dbReference type="InterPro" id="IPR000073">
    <property type="entry name" value="AB_hydrolase_1"/>
</dbReference>
<reference evidence="3 4" key="1">
    <citation type="submission" date="2019-10" db="EMBL/GenBank/DDBJ databases">
        <authorList>
            <person name="Palmer J.M."/>
        </authorList>
    </citation>
    <scope>NUCLEOTIDE SEQUENCE [LARGE SCALE GENOMIC DNA]</scope>
    <source>
        <strain evidence="3 4">TWF694</strain>
    </source>
</reference>
<dbReference type="PANTHER" id="PTHR43433:SF10">
    <property type="entry name" value="AB HYDROLASE-1 DOMAIN-CONTAINING PROTEIN"/>
    <property type="match status" value="1"/>
</dbReference>
<evidence type="ECO:0000256" key="1">
    <source>
        <dbReference type="SAM" id="MobiDB-lite"/>
    </source>
</evidence>
<dbReference type="Pfam" id="PF00561">
    <property type="entry name" value="Abhydrolase_1"/>
    <property type="match status" value="1"/>
</dbReference>
<dbReference type="AlphaFoldDB" id="A0AAV9X4J1"/>
<dbReference type="Proteomes" id="UP001365542">
    <property type="component" value="Unassembled WGS sequence"/>
</dbReference>
<protein>
    <recommendedName>
        <fullName evidence="2">AB hydrolase-1 domain-containing protein</fullName>
    </recommendedName>
</protein>
<dbReference type="Gene3D" id="3.40.50.1820">
    <property type="entry name" value="alpha/beta hydrolase"/>
    <property type="match status" value="1"/>
</dbReference>
<dbReference type="InterPro" id="IPR029058">
    <property type="entry name" value="AB_hydrolase_fold"/>
</dbReference>
<dbReference type="SUPFAM" id="SSF53474">
    <property type="entry name" value="alpha/beta-Hydrolases"/>
    <property type="match status" value="1"/>
</dbReference>
<feature type="region of interest" description="Disordered" evidence="1">
    <location>
        <begin position="540"/>
        <end position="581"/>
    </location>
</feature>
<evidence type="ECO:0000313" key="4">
    <source>
        <dbReference type="Proteomes" id="UP001365542"/>
    </source>
</evidence>
<evidence type="ECO:0000313" key="3">
    <source>
        <dbReference type="EMBL" id="KAK6530200.1"/>
    </source>
</evidence>
<sequence length="771" mass="83073">MATTTTSTSMYRQNLHPHNIPRSSTSGVGGSSSSNNGSSSKSSRPSNSRRKSAPSPLNTAQLSADPEIMASLVESLAKIAPSPQHTLFFEGPSSDLIPGKDGAAYTTSNSPIRDLHLLHPEDAATPPVVPTSKRYSTSGSSLKSSKETFMGKRSSVSTDVPNYIQSYTRRNSDEKAPPPPKAILRMRSTDDIRPRYSESHQLQTLKTPTNKIETTTSVTPPMAAALSVPERRSSYGKGLSPEKMKSKKESRRHSALVSSTSSSAAGLQFATALSTPTSPTQPKHVPRASTSTSNSSLRRQSSLPHSTSHPPVTNHRRSSSGRLRRRSSPPTLAPAIQTLSSLDDRASDADSIDDAVEAYLCSPRLSQKLRFPTSGRTISFSEVGDPNGYAVFICVGMGLTRYVTAFYDELALSLGLRLITPDRPGVGESDAIPESERTVLSWPDDILYICQSLKITKFSLLAHSAGAIYALATALRMPGHIRGKIHLLAPWIPPSQLEAISTSQGSPSPAAVPASQRILRALPTPFLKAANSSFMSATSASLTTSLPKTPNKKKNRHSSDKGKLLATQASGTTAANSSKRYSITSTGVASTTLGSRASFEPRSPTITSVMEQDSMNSTDAIIAAALSSAAEKERQQSYDERLTHQIWALATRNANPAVDLLVCLERSRPIGFRYVDINRPVVIHHGTKDTRVPVENVKWLGQTMRRCEVNVLQGEGHGLMASASVMGGVLTDIAQEWREWKRAMESRMAAEQKVSNSWSPLAATPEQSEVH</sequence>
<gene>
    <name evidence="3" type="ORF">TWF694_003566</name>
</gene>
<feature type="compositionally biased region" description="Polar residues" evidence="1">
    <location>
        <begin position="1"/>
        <end position="12"/>
    </location>
</feature>
<feature type="compositionally biased region" description="Low complexity" evidence="1">
    <location>
        <begin position="255"/>
        <end position="265"/>
    </location>
</feature>
<feature type="compositionally biased region" description="Basic and acidic residues" evidence="1">
    <location>
        <begin position="187"/>
        <end position="198"/>
    </location>
</feature>
<proteinExistence type="predicted"/>
<feature type="region of interest" description="Disordered" evidence="1">
    <location>
        <begin position="120"/>
        <end position="337"/>
    </location>
</feature>
<feature type="compositionally biased region" description="Polar residues" evidence="1">
    <location>
        <begin position="154"/>
        <end position="169"/>
    </location>
</feature>
<evidence type="ECO:0000259" key="2">
    <source>
        <dbReference type="Pfam" id="PF00561"/>
    </source>
</evidence>
<feature type="region of interest" description="Disordered" evidence="1">
    <location>
        <begin position="85"/>
        <end position="108"/>
    </location>
</feature>
<dbReference type="PANTHER" id="PTHR43433">
    <property type="entry name" value="HYDROLASE, ALPHA/BETA FOLD FAMILY PROTEIN"/>
    <property type="match status" value="1"/>
</dbReference>
<name>A0AAV9X4J1_9PEZI</name>
<feature type="region of interest" description="Disordered" evidence="1">
    <location>
        <begin position="1"/>
        <end position="63"/>
    </location>
</feature>
<comment type="caution">
    <text evidence="3">The sequence shown here is derived from an EMBL/GenBank/DDBJ whole genome shotgun (WGS) entry which is preliminary data.</text>
</comment>
<feature type="domain" description="AB hydrolase-1" evidence="2">
    <location>
        <begin position="391"/>
        <end position="699"/>
    </location>
</feature>
<feature type="compositionally biased region" description="Low complexity" evidence="1">
    <location>
        <begin position="289"/>
        <end position="303"/>
    </location>
</feature>
<accession>A0AAV9X4J1</accession>
<feature type="compositionally biased region" description="Polar residues" evidence="1">
    <location>
        <begin position="567"/>
        <end position="581"/>
    </location>
</feature>
<organism evidence="3 4">
    <name type="scientific">Orbilia ellipsospora</name>
    <dbReference type="NCBI Taxonomy" id="2528407"/>
    <lineage>
        <taxon>Eukaryota</taxon>
        <taxon>Fungi</taxon>
        <taxon>Dikarya</taxon>
        <taxon>Ascomycota</taxon>
        <taxon>Pezizomycotina</taxon>
        <taxon>Orbiliomycetes</taxon>
        <taxon>Orbiliales</taxon>
        <taxon>Orbiliaceae</taxon>
        <taxon>Orbilia</taxon>
    </lineage>
</organism>
<feature type="compositionally biased region" description="Polar residues" evidence="1">
    <location>
        <begin position="271"/>
        <end position="281"/>
    </location>
</feature>
<keyword evidence="4" id="KW-1185">Reference proteome</keyword>
<feature type="compositionally biased region" description="Low complexity" evidence="1">
    <location>
        <begin position="21"/>
        <end position="46"/>
    </location>
</feature>
<feature type="compositionally biased region" description="Basic residues" evidence="1">
    <location>
        <begin position="245"/>
        <end position="254"/>
    </location>
</feature>
<feature type="compositionally biased region" description="Polar residues" evidence="1">
    <location>
        <begin position="199"/>
        <end position="219"/>
    </location>
</feature>
<feature type="compositionally biased region" description="Basic residues" evidence="1">
    <location>
        <begin position="314"/>
        <end position="327"/>
    </location>
</feature>
<feature type="compositionally biased region" description="Low complexity" evidence="1">
    <location>
        <begin position="131"/>
        <end position="143"/>
    </location>
</feature>
<dbReference type="EMBL" id="JAVHJO010000013">
    <property type="protein sequence ID" value="KAK6530200.1"/>
    <property type="molecule type" value="Genomic_DNA"/>
</dbReference>